<gene>
    <name evidence="1" type="ORF">KI387_018397</name>
</gene>
<comment type="caution">
    <text evidence="1">The sequence shown here is derived from an EMBL/GenBank/DDBJ whole genome shotgun (WGS) entry which is preliminary data.</text>
</comment>
<name>A0AA38GL50_TAXCH</name>
<dbReference type="EMBL" id="JAHRHJ020000003">
    <property type="protein sequence ID" value="KAH9323758.1"/>
    <property type="molecule type" value="Genomic_DNA"/>
</dbReference>
<evidence type="ECO:0000313" key="1">
    <source>
        <dbReference type="EMBL" id="KAH9323758.1"/>
    </source>
</evidence>
<dbReference type="Proteomes" id="UP000824469">
    <property type="component" value="Unassembled WGS sequence"/>
</dbReference>
<feature type="non-terminal residue" evidence="1">
    <location>
        <position position="1"/>
    </location>
</feature>
<accession>A0AA38GL50</accession>
<feature type="non-terminal residue" evidence="1">
    <location>
        <position position="59"/>
    </location>
</feature>
<dbReference type="AlphaFoldDB" id="A0AA38GL50"/>
<sequence length="59" mass="6666">FRPCLHLVPERIEAPGKVGEGYRGRRIRGEETFINGEPMLPPVASHVSLHTHNTLCNFQ</sequence>
<organism evidence="1 2">
    <name type="scientific">Taxus chinensis</name>
    <name type="common">Chinese yew</name>
    <name type="synonym">Taxus wallichiana var. chinensis</name>
    <dbReference type="NCBI Taxonomy" id="29808"/>
    <lineage>
        <taxon>Eukaryota</taxon>
        <taxon>Viridiplantae</taxon>
        <taxon>Streptophyta</taxon>
        <taxon>Embryophyta</taxon>
        <taxon>Tracheophyta</taxon>
        <taxon>Spermatophyta</taxon>
        <taxon>Pinopsida</taxon>
        <taxon>Pinidae</taxon>
        <taxon>Conifers II</taxon>
        <taxon>Cupressales</taxon>
        <taxon>Taxaceae</taxon>
        <taxon>Taxus</taxon>
    </lineage>
</organism>
<evidence type="ECO:0000313" key="2">
    <source>
        <dbReference type="Proteomes" id="UP000824469"/>
    </source>
</evidence>
<proteinExistence type="predicted"/>
<reference evidence="1 2" key="1">
    <citation type="journal article" date="2021" name="Nat. Plants">
        <title>The Taxus genome provides insights into paclitaxel biosynthesis.</title>
        <authorList>
            <person name="Xiong X."/>
            <person name="Gou J."/>
            <person name="Liao Q."/>
            <person name="Li Y."/>
            <person name="Zhou Q."/>
            <person name="Bi G."/>
            <person name="Li C."/>
            <person name="Du R."/>
            <person name="Wang X."/>
            <person name="Sun T."/>
            <person name="Guo L."/>
            <person name="Liang H."/>
            <person name="Lu P."/>
            <person name="Wu Y."/>
            <person name="Zhang Z."/>
            <person name="Ro D.K."/>
            <person name="Shang Y."/>
            <person name="Huang S."/>
            <person name="Yan J."/>
        </authorList>
    </citation>
    <scope>NUCLEOTIDE SEQUENCE [LARGE SCALE GENOMIC DNA]</scope>
    <source>
        <strain evidence="1">Ta-2019</strain>
    </source>
</reference>
<protein>
    <submittedName>
        <fullName evidence="1">Uncharacterized protein</fullName>
    </submittedName>
</protein>
<keyword evidence="2" id="KW-1185">Reference proteome</keyword>